<feature type="non-terminal residue" evidence="1">
    <location>
        <position position="1"/>
    </location>
</feature>
<dbReference type="AlphaFoldDB" id="A0A093IK55"/>
<organism evidence="1 2">
    <name type="scientific">Dryobates pubescens</name>
    <name type="common">Downy woodpecker</name>
    <name type="synonym">Picoides pubescens</name>
    <dbReference type="NCBI Taxonomy" id="118200"/>
    <lineage>
        <taxon>Eukaryota</taxon>
        <taxon>Metazoa</taxon>
        <taxon>Chordata</taxon>
        <taxon>Craniata</taxon>
        <taxon>Vertebrata</taxon>
        <taxon>Euteleostomi</taxon>
        <taxon>Archelosauria</taxon>
        <taxon>Archosauria</taxon>
        <taxon>Dinosauria</taxon>
        <taxon>Saurischia</taxon>
        <taxon>Theropoda</taxon>
        <taxon>Coelurosauria</taxon>
        <taxon>Aves</taxon>
        <taxon>Neognathae</taxon>
        <taxon>Neoaves</taxon>
        <taxon>Telluraves</taxon>
        <taxon>Coraciimorphae</taxon>
        <taxon>Piciformes</taxon>
        <taxon>Picidae</taxon>
        <taxon>Dryobates</taxon>
    </lineage>
</organism>
<sequence>GQLLLYVKNPLVRDIDAECGAASRDPCGPHPKTLCPQLSLGSTLS</sequence>
<dbReference type="EMBL" id="KL215893">
    <property type="protein sequence ID" value="KFV67131.1"/>
    <property type="molecule type" value="Genomic_DNA"/>
</dbReference>
<keyword evidence="2" id="KW-1185">Reference proteome</keyword>
<evidence type="ECO:0000313" key="2">
    <source>
        <dbReference type="Proteomes" id="UP000053875"/>
    </source>
</evidence>
<protein>
    <submittedName>
        <fullName evidence="1">Uncharacterized protein</fullName>
    </submittedName>
</protein>
<proteinExistence type="predicted"/>
<evidence type="ECO:0000313" key="1">
    <source>
        <dbReference type="EMBL" id="KFV67131.1"/>
    </source>
</evidence>
<reference evidence="1 2" key="1">
    <citation type="submission" date="2014-04" db="EMBL/GenBank/DDBJ databases">
        <title>Genome evolution of avian class.</title>
        <authorList>
            <person name="Zhang G."/>
            <person name="Li C."/>
        </authorList>
    </citation>
    <scope>NUCLEOTIDE SEQUENCE [LARGE SCALE GENOMIC DNA]</scope>
    <source>
        <strain evidence="1">BGI_N307</strain>
    </source>
</reference>
<accession>A0A093IK55</accession>
<name>A0A093IK55_DRYPU</name>
<dbReference type="Proteomes" id="UP000053875">
    <property type="component" value="Unassembled WGS sequence"/>
</dbReference>
<feature type="non-terminal residue" evidence="1">
    <location>
        <position position="45"/>
    </location>
</feature>
<gene>
    <name evidence="1" type="ORF">N307_11331</name>
</gene>